<dbReference type="PANTHER" id="PTHR42678">
    <property type="entry name" value="AMIDASE"/>
    <property type="match status" value="1"/>
</dbReference>
<feature type="domain" description="Amidase" evidence="2">
    <location>
        <begin position="61"/>
        <end position="131"/>
    </location>
</feature>
<name>A0ABR2HK46_9PEZI</name>
<dbReference type="InterPro" id="IPR023631">
    <property type="entry name" value="Amidase_dom"/>
</dbReference>
<dbReference type="Pfam" id="PF01425">
    <property type="entry name" value="Amidase"/>
    <property type="match status" value="2"/>
</dbReference>
<feature type="chain" id="PRO_5045280089" evidence="1">
    <location>
        <begin position="28"/>
        <end position="607"/>
    </location>
</feature>
<gene>
    <name evidence="3" type="ORF">PGQ11_015022</name>
</gene>
<keyword evidence="4" id="KW-1185">Reference proteome</keyword>
<sequence length="607" mass="64570">MLLHSGFAKAAACLALLCLSGQSAAAALPLDVDGTAAQSLSDISIADLLRLLDTGVVTSRDLVQLYSQRIAEVNDELHVVIEVDPEALAVAEQLDRERAAGHLRGALHGIPIMVKDNYATTRSNTSGSSSSPEAVSGMMKTGAGSVCLAGDGRSQRPKEEATAVTKLRAAGAIILGKTNLAEFSGARGRYVPQGWSARGGQTYGAYVRGQTACGSSSGSGVAAGLGLAAATLGTETAGSITCPASFGNAVGVKPTVGLTSRFGVVPITPRQDTVGPLAQSVADAAVVLEVIAGRDVERDNYTTAQPWAVPPKYTEALNASALRGKRIGVLWYDGGIGIGIGGYWANKKQIRRLFDAALDDLREAGAELVDVPVRNGDRTSDGVLYVPMRNESDYIHPDLKEALARYYDNLEDVEGDDEFSGKQAPVIRNHRHLLACLRTEPRERGDEYSFESIATIAEENTPLKPAGGIEAWETYVNVSMATGSLLWNPLRGQHLDGLVMYMDLAIVLTAAPGMPIVTVPMGGLGDDAHTVYTTDEKGREDLLPKLTTGAPGMPQGLSFVGEKWSEMDLIGFAYAYEQVSQRRRTLTPWLGMDNDLEQIRRDRVGEL</sequence>
<proteinExistence type="predicted"/>
<dbReference type="EMBL" id="JAPCWZ010000010">
    <property type="protein sequence ID" value="KAK8848542.1"/>
    <property type="molecule type" value="Genomic_DNA"/>
</dbReference>
<evidence type="ECO:0000313" key="4">
    <source>
        <dbReference type="Proteomes" id="UP001390339"/>
    </source>
</evidence>
<organism evidence="3 4">
    <name type="scientific">Apiospora arundinis</name>
    <dbReference type="NCBI Taxonomy" id="335852"/>
    <lineage>
        <taxon>Eukaryota</taxon>
        <taxon>Fungi</taxon>
        <taxon>Dikarya</taxon>
        <taxon>Ascomycota</taxon>
        <taxon>Pezizomycotina</taxon>
        <taxon>Sordariomycetes</taxon>
        <taxon>Xylariomycetidae</taxon>
        <taxon>Amphisphaeriales</taxon>
        <taxon>Apiosporaceae</taxon>
        <taxon>Apiospora</taxon>
    </lineage>
</organism>
<feature type="domain" description="Amidase" evidence="2">
    <location>
        <begin position="139"/>
        <end position="381"/>
    </location>
</feature>
<dbReference type="Proteomes" id="UP001390339">
    <property type="component" value="Unassembled WGS sequence"/>
</dbReference>
<dbReference type="SUPFAM" id="SSF75304">
    <property type="entry name" value="Amidase signature (AS) enzymes"/>
    <property type="match status" value="1"/>
</dbReference>
<keyword evidence="1" id="KW-0732">Signal</keyword>
<dbReference type="PANTHER" id="PTHR42678:SF34">
    <property type="entry name" value="OS04G0183300 PROTEIN"/>
    <property type="match status" value="1"/>
</dbReference>
<accession>A0ABR2HK46</accession>
<protein>
    <submittedName>
        <fullName evidence="3">Amidase</fullName>
    </submittedName>
</protein>
<dbReference type="InterPro" id="IPR036928">
    <property type="entry name" value="AS_sf"/>
</dbReference>
<evidence type="ECO:0000256" key="1">
    <source>
        <dbReference type="SAM" id="SignalP"/>
    </source>
</evidence>
<evidence type="ECO:0000313" key="3">
    <source>
        <dbReference type="EMBL" id="KAK8848542.1"/>
    </source>
</evidence>
<evidence type="ECO:0000259" key="2">
    <source>
        <dbReference type="Pfam" id="PF01425"/>
    </source>
</evidence>
<comment type="caution">
    <text evidence="3">The sequence shown here is derived from an EMBL/GenBank/DDBJ whole genome shotgun (WGS) entry which is preliminary data.</text>
</comment>
<feature type="signal peptide" evidence="1">
    <location>
        <begin position="1"/>
        <end position="27"/>
    </location>
</feature>
<reference evidence="3 4" key="1">
    <citation type="journal article" date="2024" name="IMA Fungus">
        <title>Apiospora arundinis, a panoply of carbohydrate-active enzymes and secondary metabolites.</title>
        <authorList>
            <person name="Sorensen T."/>
            <person name="Petersen C."/>
            <person name="Muurmann A.T."/>
            <person name="Christiansen J.V."/>
            <person name="Brundto M.L."/>
            <person name="Overgaard C.K."/>
            <person name="Boysen A.T."/>
            <person name="Wollenberg R.D."/>
            <person name="Larsen T.O."/>
            <person name="Sorensen J.L."/>
            <person name="Nielsen K.L."/>
            <person name="Sondergaard T.E."/>
        </authorList>
    </citation>
    <scope>NUCLEOTIDE SEQUENCE [LARGE SCALE GENOMIC DNA]</scope>
    <source>
        <strain evidence="3 4">AAU 773</strain>
    </source>
</reference>
<dbReference type="Gene3D" id="3.90.1300.10">
    <property type="entry name" value="Amidase signature (AS) domain"/>
    <property type="match status" value="1"/>
</dbReference>